<comment type="caution">
    <text evidence="1">The sequence shown here is derived from an EMBL/GenBank/DDBJ whole genome shotgun (WGS) entry which is preliminary data.</text>
</comment>
<sequence length="225" mass="25131">MRMEVLACKISGVDLHPRIGQILEVIHDRNGEALLYVTAALDASIQETYAQSRPKFPPHKLRGVVLATNVRNLVLWHSELDEFKKAKLRVKEGANCSVLLIDPADTPIRVRKHPRRNRTELAAVVKPDDALIPVTHPEEDTLFGLNWIASSWEPAVLWDADPGTESLRKAWLGALERDKETPRIFGKLEIPIGSAALYARKTPPPAIDLGWDDEFPNEDTGDDLA</sequence>
<organism evidence="1 2">
    <name type="scientific">Virgisporangium ochraceum</name>
    <dbReference type="NCBI Taxonomy" id="65505"/>
    <lineage>
        <taxon>Bacteria</taxon>
        <taxon>Bacillati</taxon>
        <taxon>Actinomycetota</taxon>
        <taxon>Actinomycetes</taxon>
        <taxon>Micromonosporales</taxon>
        <taxon>Micromonosporaceae</taxon>
        <taxon>Virgisporangium</taxon>
    </lineage>
</organism>
<protein>
    <submittedName>
        <fullName evidence="1">Uncharacterized protein</fullName>
    </submittedName>
</protein>
<dbReference type="Proteomes" id="UP000635606">
    <property type="component" value="Unassembled WGS sequence"/>
</dbReference>
<proteinExistence type="predicted"/>
<dbReference type="EMBL" id="BOPH01000017">
    <property type="protein sequence ID" value="GIJ66304.1"/>
    <property type="molecule type" value="Genomic_DNA"/>
</dbReference>
<evidence type="ECO:0000313" key="2">
    <source>
        <dbReference type="Proteomes" id="UP000635606"/>
    </source>
</evidence>
<gene>
    <name evidence="1" type="ORF">Voc01_012210</name>
</gene>
<dbReference type="AlphaFoldDB" id="A0A8J3ZL29"/>
<reference evidence="1" key="1">
    <citation type="submission" date="2021-01" db="EMBL/GenBank/DDBJ databases">
        <title>Whole genome shotgun sequence of Virgisporangium ochraceum NBRC 16418.</title>
        <authorList>
            <person name="Komaki H."/>
            <person name="Tamura T."/>
        </authorList>
    </citation>
    <scope>NUCLEOTIDE SEQUENCE</scope>
    <source>
        <strain evidence="1">NBRC 16418</strain>
    </source>
</reference>
<accession>A0A8J3ZL29</accession>
<keyword evidence="2" id="KW-1185">Reference proteome</keyword>
<name>A0A8J3ZL29_9ACTN</name>
<evidence type="ECO:0000313" key="1">
    <source>
        <dbReference type="EMBL" id="GIJ66304.1"/>
    </source>
</evidence>